<dbReference type="GO" id="GO:0006508">
    <property type="term" value="P:proteolysis"/>
    <property type="evidence" value="ECO:0007669"/>
    <property type="project" value="UniProtKB-KW"/>
</dbReference>
<dbReference type="InterPro" id="IPR001930">
    <property type="entry name" value="Peptidase_M1"/>
</dbReference>
<evidence type="ECO:0000256" key="7">
    <source>
        <dbReference type="ARBA" id="ARBA00022833"/>
    </source>
</evidence>
<dbReference type="GO" id="GO:0004177">
    <property type="term" value="F:aminopeptidase activity"/>
    <property type="evidence" value="ECO:0007669"/>
    <property type="project" value="TreeGrafter"/>
</dbReference>
<dbReference type="InterPro" id="IPR016024">
    <property type="entry name" value="ARM-type_fold"/>
</dbReference>
<evidence type="ECO:0000256" key="2">
    <source>
        <dbReference type="ARBA" id="ARBA00010136"/>
    </source>
</evidence>
<evidence type="ECO:0000256" key="3">
    <source>
        <dbReference type="ARBA" id="ARBA00022490"/>
    </source>
</evidence>
<evidence type="ECO:0000256" key="4">
    <source>
        <dbReference type="ARBA" id="ARBA00022670"/>
    </source>
</evidence>
<dbReference type="PANTHER" id="PTHR45726:SF3">
    <property type="entry name" value="LEUKOTRIENE A-4 HYDROLASE"/>
    <property type="match status" value="1"/>
</dbReference>
<keyword evidence="8" id="KW-0482">Metalloprotease</keyword>
<dbReference type="Gene3D" id="2.60.40.1730">
    <property type="entry name" value="tricorn interacting facor f3 domain"/>
    <property type="match status" value="1"/>
</dbReference>
<dbReference type="Pfam" id="PF09127">
    <property type="entry name" value="Leuk-A4-hydro_C"/>
    <property type="match status" value="1"/>
</dbReference>
<evidence type="ECO:0000256" key="8">
    <source>
        <dbReference type="ARBA" id="ARBA00023049"/>
    </source>
</evidence>
<dbReference type="CDD" id="cd09599">
    <property type="entry name" value="M1_LTA4H"/>
    <property type="match status" value="1"/>
</dbReference>
<feature type="binding site" evidence="10">
    <location>
        <begin position="133"/>
        <end position="135"/>
    </location>
    <ligand>
        <name>a peptide</name>
        <dbReference type="ChEBI" id="CHEBI:60466"/>
    </ligand>
</feature>
<proteinExistence type="inferred from homology"/>
<organism evidence="13 14">
    <name type="scientific">Rhizoctonia solani</name>
    <dbReference type="NCBI Taxonomy" id="456999"/>
    <lineage>
        <taxon>Eukaryota</taxon>
        <taxon>Fungi</taxon>
        <taxon>Dikarya</taxon>
        <taxon>Basidiomycota</taxon>
        <taxon>Agaricomycotina</taxon>
        <taxon>Agaricomycetes</taxon>
        <taxon>Cantharellales</taxon>
        <taxon>Ceratobasidiaceae</taxon>
        <taxon>Rhizoctonia</taxon>
    </lineage>
</organism>
<feature type="binding site" evidence="10">
    <location>
        <begin position="283"/>
        <end position="288"/>
    </location>
    <ligand>
        <name>a peptide</name>
        <dbReference type="ChEBI" id="CHEBI:60466"/>
    </ligand>
</feature>
<reference evidence="13" key="1">
    <citation type="submission" date="2021-01" db="EMBL/GenBank/DDBJ databases">
        <authorList>
            <person name="Kaushik A."/>
        </authorList>
    </citation>
    <scope>NUCLEOTIDE SEQUENCE</scope>
    <source>
        <strain evidence="13">Type strain: AG8-Rh-89/</strain>
    </source>
</reference>
<dbReference type="EMBL" id="CAJMWZ010006041">
    <property type="protein sequence ID" value="CAE6514546.1"/>
    <property type="molecule type" value="Genomic_DNA"/>
</dbReference>
<dbReference type="Gene3D" id="1.10.390.10">
    <property type="entry name" value="Neutral Protease Domain 2"/>
    <property type="match status" value="1"/>
</dbReference>
<dbReference type="FunFam" id="3.30.2010.30:FF:000001">
    <property type="entry name" value="Leukotriene A(4) hydrolase"/>
    <property type="match status" value="1"/>
</dbReference>
<comment type="similarity">
    <text evidence="2">Belongs to the peptidase M1 family.</text>
</comment>
<dbReference type="InterPro" id="IPR049980">
    <property type="entry name" value="LTA4H_cat"/>
</dbReference>
<dbReference type="Gene3D" id="1.25.40.320">
    <property type="entry name" value="Peptidase M1, leukotriene A4 hydrolase/aminopeptidase C-terminal domain"/>
    <property type="match status" value="1"/>
</dbReference>
<evidence type="ECO:0000256" key="11">
    <source>
        <dbReference type="PIRSR" id="PIRSR634015-3"/>
    </source>
</evidence>
<evidence type="ECO:0000256" key="10">
    <source>
        <dbReference type="PIRSR" id="PIRSR634015-2"/>
    </source>
</evidence>
<dbReference type="InterPro" id="IPR015211">
    <property type="entry name" value="Peptidase_M1_C"/>
</dbReference>
<dbReference type="GO" id="GO:0008237">
    <property type="term" value="F:metallopeptidase activity"/>
    <property type="evidence" value="ECO:0007669"/>
    <property type="project" value="UniProtKB-KW"/>
</dbReference>
<keyword evidence="3" id="KW-0963">Cytoplasm</keyword>
<dbReference type="InterPro" id="IPR014782">
    <property type="entry name" value="Peptidase_M1_dom"/>
</dbReference>
<dbReference type="InterPro" id="IPR027268">
    <property type="entry name" value="Peptidase_M4/M1_CTD_sf"/>
</dbReference>
<evidence type="ECO:0000313" key="13">
    <source>
        <dbReference type="EMBL" id="CAE6514546.1"/>
    </source>
</evidence>
<name>A0A8H3DA06_9AGAM</name>
<feature type="domain" description="Peptidase M1 leukotriene A4 hydrolase/aminopeptidase C-terminal" evidence="12">
    <location>
        <begin position="497"/>
        <end position="671"/>
    </location>
</feature>
<dbReference type="PRINTS" id="PR00756">
    <property type="entry name" value="ALADIPTASE"/>
</dbReference>
<dbReference type="Pfam" id="PF17900">
    <property type="entry name" value="Peptidase_M1_N"/>
    <property type="match status" value="1"/>
</dbReference>
<dbReference type="GO" id="GO:0008270">
    <property type="term" value="F:zinc ion binding"/>
    <property type="evidence" value="ECO:0007669"/>
    <property type="project" value="InterPro"/>
</dbReference>
<gene>
    <name evidence="13" type="ORF">RDB_LOCUS110187</name>
</gene>
<comment type="cofactor">
    <cofactor evidence="11">
        <name>Zn(2+)</name>
        <dbReference type="ChEBI" id="CHEBI:29105"/>
    </cofactor>
    <text evidence="11">Binds 1 zinc ion per subunit.</text>
</comment>
<comment type="subcellular location">
    <subcellularLocation>
        <location evidence="1">Cytoplasm</location>
    </subcellularLocation>
</comment>
<evidence type="ECO:0000256" key="5">
    <source>
        <dbReference type="ARBA" id="ARBA00022723"/>
    </source>
</evidence>
<comment type="caution">
    <text evidence="13">The sequence shown here is derived from an EMBL/GenBank/DDBJ whole genome shotgun (WGS) entry which is preliminary data.</text>
</comment>
<evidence type="ECO:0000256" key="9">
    <source>
        <dbReference type="PIRSR" id="PIRSR634015-1"/>
    </source>
</evidence>
<dbReference type="Pfam" id="PF01433">
    <property type="entry name" value="Peptidase_M1"/>
    <property type="match status" value="1"/>
</dbReference>
<dbReference type="FunFam" id="1.10.390.10:FF:000003">
    <property type="entry name" value="Leukotriene A(4) hydrolase"/>
    <property type="match status" value="1"/>
</dbReference>
<dbReference type="InterPro" id="IPR042097">
    <property type="entry name" value="Aminopeptidase_N-like_N_sf"/>
</dbReference>
<dbReference type="GO" id="GO:0005829">
    <property type="term" value="C:cytosol"/>
    <property type="evidence" value="ECO:0007669"/>
    <property type="project" value="TreeGrafter"/>
</dbReference>
<keyword evidence="7 11" id="KW-0862">Zinc</keyword>
<feature type="binding site" evidence="10">
    <location>
        <begin position="629"/>
        <end position="631"/>
    </location>
    <ligand>
        <name>a peptide</name>
        <dbReference type="ChEBI" id="CHEBI:60466"/>
    </ligand>
</feature>
<sequence>MVTLDPVTQSNYAEITTKHVHFDWVIDWKQRIISGSATHDLVANQDNVKQVIFDTSHLEITGVEVAGAAVEYDLKQRHPVMGSALVISLPSAPQKGDQIVLRINYNTTTQCTAVGWLDKEQTYGKKFEYLFSQCQPVLRLTAVVSKIPPPLRFADVMSILPVLVSALRLSPPSDGPVHAGKEVGVESVKYQYNQLITSINLLKPIPIPSYLIAIASGNVIYKPFAPVPGCSWKTGLWTEPEQMDAAFWEFSKDTANYVLEAEKMLTPYEFGVYDLLLLPPSFPYGGMENACLTFVTPTLLAGDRSLVDVVAHEISHSWFGNNVSCADSGHFWLNEGWTTYTERLLQRALHGPAERDFSYIIGEKAMIDAFEEYQDRPKFQRLVIDYAYGEDPDDAYSSVPSVPYEKGSNFLLYLERLLGGLDVFLPYARDYVNTFRGRSIRTDEWKTHLFDYFEKHGGEDKLKLLSSVDWQAWLYGEGTKVRRLLFPLPVKMEYDTTLAEKAYQLAAKWDESRGIDVGSLPFSAKDLHDFNSNQTVVFLERLQRHDPLPASHIRFLGDQYSLPLPASHIRFLGDQYSLDTTMNAEIRLRWYGLALSAQAPAPSEWSTRAAEWVIGGGKGVDAGKGVKGRMKFCRPTFRAVNKVVPTLAKSSFEAHKDEFHPIARRMIAKVGVADSSRLVKAGYTDTILGDA</sequence>
<dbReference type="Proteomes" id="UP000663850">
    <property type="component" value="Unassembled WGS sequence"/>
</dbReference>
<keyword evidence="5 11" id="KW-0479">Metal-binding</keyword>
<protein>
    <recommendedName>
        <fullName evidence="12">Peptidase M1 leukotriene A4 hydrolase/aminopeptidase C-terminal domain-containing protein</fullName>
    </recommendedName>
</protein>
<dbReference type="SUPFAM" id="SSF55486">
    <property type="entry name" value="Metalloproteases ('zincins'), catalytic domain"/>
    <property type="match status" value="1"/>
</dbReference>
<evidence type="ECO:0000259" key="12">
    <source>
        <dbReference type="SMART" id="SM01263"/>
    </source>
</evidence>
<feature type="active site" description="Proton donor" evidence="9">
    <location>
        <position position="404"/>
    </location>
</feature>
<dbReference type="SMART" id="SM01263">
    <property type="entry name" value="Leuk-A4-hydro_C"/>
    <property type="match status" value="1"/>
</dbReference>
<dbReference type="InterPro" id="IPR034015">
    <property type="entry name" value="M1_LTA4H"/>
</dbReference>
<feature type="binding site" evidence="11">
    <location>
        <position position="312"/>
    </location>
    <ligand>
        <name>Zn(2+)</name>
        <dbReference type="ChEBI" id="CHEBI:29105"/>
        <note>catalytic</note>
    </ligand>
</feature>
<keyword evidence="6" id="KW-0378">Hydrolase</keyword>
<evidence type="ECO:0000313" key="14">
    <source>
        <dbReference type="Proteomes" id="UP000663850"/>
    </source>
</evidence>
<accession>A0A8H3DA06</accession>
<dbReference type="SUPFAM" id="SSF48371">
    <property type="entry name" value="ARM repeat"/>
    <property type="match status" value="1"/>
</dbReference>
<dbReference type="PANTHER" id="PTHR45726">
    <property type="entry name" value="LEUKOTRIENE A-4 HYDROLASE"/>
    <property type="match status" value="1"/>
</dbReference>
<dbReference type="GO" id="GO:0004301">
    <property type="term" value="F:epoxide hydrolase activity"/>
    <property type="evidence" value="ECO:0007669"/>
    <property type="project" value="TreeGrafter"/>
</dbReference>
<dbReference type="SUPFAM" id="SSF63737">
    <property type="entry name" value="Leukotriene A4 hydrolase N-terminal domain"/>
    <property type="match status" value="1"/>
</dbReference>
<keyword evidence="4" id="KW-0645">Protease</keyword>
<evidence type="ECO:0000256" key="6">
    <source>
        <dbReference type="ARBA" id="ARBA00022801"/>
    </source>
</evidence>
<dbReference type="OrthoDB" id="6845681at2759"/>
<evidence type="ECO:0000256" key="1">
    <source>
        <dbReference type="ARBA" id="ARBA00004496"/>
    </source>
</evidence>
<feature type="active site" description="Proton acceptor" evidence="9">
    <location>
        <position position="313"/>
    </location>
</feature>
<dbReference type="InterPro" id="IPR045357">
    <property type="entry name" value="Aminopeptidase_N-like_N"/>
</dbReference>
<dbReference type="Gene3D" id="3.30.2010.30">
    <property type="match status" value="1"/>
</dbReference>
<feature type="binding site" evidence="11">
    <location>
        <position position="316"/>
    </location>
    <ligand>
        <name>Zn(2+)</name>
        <dbReference type="ChEBI" id="CHEBI:29105"/>
        <note>catalytic</note>
    </ligand>
</feature>
<feature type="binding site" evidence="11">
    <location>
        <position position="335"/>
    </location>
    <ligand>
        <name>Zn(2+)</name>
        <dbReference type="ChEBI" id="CHEBI:29105"/>
        <note>catalytic</note>
    </ligand>
</feature>
<dbReference type="InterPro" id="IPR038502">
    <property type="entry name" value="M1_LTA-4_hydro/amino_C_sf"/>
</dbReference>
<dbReference type="AlphaFoldDB" id="A0A8H3DA06"/>